<feature type="region of interest" description="Disordered" evidence="1">
    <location>
        <begin position="31"/>
        <end position="145"/>
    </location>
</feature>
<keyword evidence="2" id="KW-0732">Signal</keyword>
<feature type="compositionally biased region" description="Low complexity" evidence="1">
    <location>
        <begin position="92"/>
        <end position="103"/>
    </location>
</feature>
<evidence type="ECO:0000256" key="2">
    <source>
        <dbReference type="SAM" id="SignalP"/>
    </source>
</evidence>
<dbReference type="Gene3D" id="3.80.10.10">
    <property type="entry name" value="Ribonuclease Inhibitor"/>
    <property type="match status" value="1"/>
</dbReference>
<feature type="compositionally biased region" description="Low complexity" evidence="1">
    <location>
        <begin position="131"/>
        <end position="142"/>
    </location>
</feature>
<protein>
    <submittedName>
        <fullName evidence="3">Uncharacterized protein</fullName>
    </submittedName>
</protein>
<feature type="compositionally biased region" description="Pro residues" evidence="1">
    <location>
        <begin position="104"/>
        <end position="118"/>
    </location>
</feature>
<reference evidence="3" key="1">
    <citation type="submission" date="2020-07" db="EMBL/GenBank/DDBJ databases">
        <authorList>
            <person name="Lin J."/>
        </authorList>
    </citation>
    <scope>NUCLEOTIDE SEQUENCE</scope>
</reference>
<feature type="signal peptide" evidence="2">
    <location>
        <begin position="1"/>
        <end position="37"/>
    </location>
</feature>
<organism evidence="3">
    <name type="scientific">Ananas comosus var. bracteatus</name>
    <name type="common">red pineapple</name>
    <dbReference type="NCBI Taxonomy" id="296719"/>
    <lineage>
        <taxon>Eukaryota</taxon>
        <taxon>Viridiplantae</taxon>
        <taxon>Streptophyta</taxon>
        <taxon>Embryophyta</taxon>
        <taxon>Tracheophyta</taxon>
        <taxon>Spermatophyta</taxon>
        <taxon>Magnoliopsida</taxon>
        <taxon>Liliopsida</taxon>
        <taxon>Poales</taxon>
        <taxon>Bromeliaceae</taxon>
        <taxon>Bromelioideae</taxon>
        <taxon>Ananas</taxon>
    </lineage>
</organism>
<feature type="compositionally biased region" description="Low complexity" evidence="1">
    <location>
        <begin position="31"/>
        <end position="40"/>
    </location>
</feature>
<dbReference type="EMBL" id="LR862132">
    <property type="protein sequence ID" value="CAD1837940.1"/>
    <property type="molecule type" value="Genomic_DNA"/>
</dbReference>
<feature type="chain" id="PRO_5027578923" evidence="2">
    <location>
        <begin position="38"/>
        <end position="204"/>
    </location>
</feature>
<sequence length="204" mass="20981">MRAPPAMTRCRAILAGTLASPLLVVLLLLGPSPGSAAADDPAPPSEPPYSSSRPPSPPTPMDSSASGPPEEAAETTAHGLGSRATPAPGLCPSASPPRAAAPSPHAPDPSLSPEPPRFWPETRREAEPRPRIAAAASRPRSPFHAFSGEVPAEIWALENLEVLDLEGNGGLSGSLPSVFPAACGSSIWLPTLSKVRSPPRSRKP</sequence>
<dbReference type="InterPro" id="IPR032675">
    <property type="entry name" value="LRR_dom_sf"/>
</dbReference>
<proteinExistence type="predicted"/>
<accession>A0A6V7Q4K7</accession>
<feature type="compositionally biased region" description="Basic and acidic residues" evidence="1">
    <location>
        <begin position="120"/>
        <end position="130"/>
    </location>
</feature>
<evidence type="ECO:0000313" key="3">
    <source>
        <dbReference type="EMBL" id="CAD1837940.1"/>
    </source>
</evidence>
<name>A0A6V7Q4K7_ANACO</name>
<gene>
    <name evidence="3" type="ORF">CB5_LOCUS21151</name>
</gene>
<evidence type="ECO:0000256" key="1">
    <source>
        <dbReference type="SAM" id="MobiDB-lite"/>
    </source>
</evidence>
<dbReference type="AlphaFoldDB" id="A0A6V7Q4K7"/>